<dbReference type="EMBL" id="CENE01000001">
    <property type="protein sequence ID" value="CEQ38912.1"/>
    <property type="molecule type" value="Genomic_DNA"/>
</dbReference>
<dbReference type="Proteomes" id="UP000243876">
    <property type="component" value="Unassembled WGS sequence"/>
</dbReference>
<organism evidence="2 3">
    <name type="scientific">Sporidiobolus salmonicolor</name>
    <name type="common">Yeast-like fungus</name>
    <name type="synonym">Sporobolomyces salmonicolor</name>
    <dbReference type="NCBI Taxonomy" id="5005"/>
    <lineage>
        <taxon>Eukaryota</taxon>
        <taxon>Fungi</taxon>
        <taxon>Dikarya</taxon>
        <taxon>Basidiomycota</taxon>
        <taxon>Pucciniomycotina</taxon>
        <taxon>Microbotryomycetes</taxon>
        <taxon>Sporidiobolales</taxon>
        <taxon>Sporidiobolaceae</taxon>
        <taxon>Sporobolomyces</taxon>
    </lineage>
</organism>
<feature type="region of interest" description="Disordered" evidence="1">
    <location>
        <begin position="68"/>
        <end position="113"/>
    </location>
</feature>
<evidence type="ECO:0000313" key="3">
    <source>
        <dbReference type="Proteomes" id="UP000243876"/>
    </source>
</evidence>
<reference evidence="3" key="1">
    <citation type="submission" date="2015-02" db="EMBL/GenBank/DDBJ databases">
        <authorList>
            <person name="Gon?alves P."/>
        </authorList>
    </citation>
    <scope>NUCLEOTIDE SEQUENCE [LARGE SCALE GENOMIC DNA]</scope>
</reference>
<gene>
    <name evidence="2" type="primary">SPOSA6832_00383</name>
</gene>
<feature type="compositionally biased region" description="Basic and acidic residues" evidence="1">
    <location>
        <begin position="98"/>
        <end position="113"/>
    </location>
</feature>
<evidence type="ECO:0000256" key="1">
    <source>
        <dbReference type="SAM" id="MobiDB-lite"/>
    </source>
</evidence>
<protein>
    <submittedName>
        <fullName evidence="2">SPOSA6832_00383-mRNA-1:cds</fullName>
    </submittedName>
</protein>
<dbReference type="AlphaFoldDB" id="A0A0D6EFW4"/>
<keyword evidence="3" id="KW-1185">Reference proteome</keyword>
<evidence type="ECO:0000313" key="2">
    <source>
        <dbReference type="EMBL" id="CEQ38912.1"/>
    </source>
</evidence>
<accession>A0A0D6EFW4</accession>
<sequence length="113" mass="12103">MALNQSILPAPLHLNLRNRTFLSNAQACSSLELFLSTDAAQLLAGGGAVRASLARLVQGLKDELDAGVAVSQPKDEPAVVRPQAVEEGDKKKKRRKSDKGTDGEGKKRRKVEA</sequence>
<proteinExistence type="predicted"/>
<name>A0A0D6EFW4_SPOSA</name>